<dbReference type="GO" id="GO:0005634">
    <property type="term" value="C:nucleus"/>
    <property type="evidence" value="ECO:0007669"/>
    <property type="project" value="TreeGrafter"/>
</dbReference>
<dbReference type="GO" id="GO:0061630">
    <property type="term" value="F:ubiquitin protein ligase activity"/>
    <property type="evidence" value="ECO:0007669"/>
    <property type="project" value="TreeGrafter"/>
</dbReference>
<dbReference type="AlphaFoldDB" id="A0A8S1RGI2"/>
<feature type="domain" description="RING-type" evidence="5">
    <location>
        <begin position="424"/>
        <end position="465"/>
    </location>
</feature>
<dbReference type="InterPro" id="IPR001841">
    <property type="entry name" value="Znf_RING"/>
</dbReference>
<reference evidence="6" key="1">
    <citation type="submission" date="2021-01" db="EMBL/GenBank/DDBJ databases">
        <authorList>
            <consortium name="Genoscope - CEA"/>
            <person name="William W."/>
        </authorList>
    </citation>
    <scope>NUCLEOTIDE SEQUENCE</scope>
</reference>
<dbReference type="Pfam" id="PF13639">
    <property type="entry name" value="zf-RING_2"/>
    <property type="match status" value="1"/>
</dbReference>
<evidence type="ECO:0000313" key="6">
    <source>
        <dbReference type="EMBL" id="CAD8125925.1"/>
    </source>
</evidence>
<keyword evidence="2 4" id="KW-0863">Zinc-finger</keyword>
<dbReference type="Proteomes" id="UP000692954">
    <property type="component" value="Unassembled WGS sequence"/>
</dbReference>
<dbReference type="PANTHER" id="PTHR45931:SF3">
    <property type="entry name" value="RING ZINC FINGER-CONTAINING PROTEIN"/>
    <property type="match status" value="1"/>
</dbReference>
<keyword evidence="3" id="KW-0862">Zinc</keyword>
<dbReference type="GO" id="GO:0006511">
    <property type="term" value="P:ubiquitin-dependent protein catabolic process"/>
    <property type="evidence" value="ECO:0007669"/>
    <property type="project" value="TreeGrafter"/>
</dbReference>
<evidence type="ECO:0000256" key="3">
    <source>
        <dbReference type="ARBA" id="ARBA00022833"/>
    </source>
</evidence>
<keyword evidence="1" id="KW-0479">Metal-binding</keyword>
<keyword evidence="7" id="KW-1185">Reference proteome</keyword>
<evidence type="ECO:0000313" key="7">
    <source>
        <dbReference type="Proteomes" id="UP000692954"/>
    </source>
</evidence>
<evidence type="ECO:0000256" key="4">
    <source>
        <dbReference type="PROSITE-ProRule" id="PRU00175"/>
    </source>
</evidence>
<comment type="caution">
    <text evidence="6">The sequence shown here is derived from an EMBL/GenBank/DDBJ whole genome shotgun (WGS) entry which is preliminary data.</text>
</comment>
<organism evidence="6 7">
    <name type="scientific">Paramecium sonneborni</name>
    <dbReference type="NCBI Taxonomy" id="65129"/>
    <lineage>
        <taxon>Eukaryota</taxon>
        <taxon>Sar</taxon>
        <taxon>Alveolata</taxon>
        <taxon>Ciliophora</taxon>
        <taxon>Intramacronucleata</taxon>
        <taxon>Oligohymenophorea</taxon>
        <taxon>Peniculida</taxon>
        <taxon>Parameciidae</taxon>
        <taxon>Paramecium</taxon>
    </lineage>
</organism>
<dbReference type="InterPro" id="IPR051834">
    <property type="entry name" value="RING_finger_E3_ligase"/>
</dbReference>
<gene>
    <name evidence="6" type="ORF">PSON_ATCC_30995.1.T1630062</name>
</gene>
<evidence type="ECO:0000256" key="1">
    <source>
        <dbReference type="ARBA" id="ARBA00022723"/>
    </source>
</evidence>
<name>A0A8S1RGI2_9CILI</name>
<dbReference type="PANTHER" id="PTHR45931">
    <property type="entry name" value="SI:CH211-59O9.10"/>
    <property type="match status" value="1"/>
</dbReference>
<protein>
    <recommendedName>
        <fullName evidence="5">RING-type domain-containing protein</fullName>
    </recommendedName>
</protein>
<dbReference type="CDD" id="cd16454">
    <property type="entry name" value="RING-H2_PA-TM-RING"/>
    <property type="match status" value="1"/>
</dbReference>
<dbReference type="GO" id="GO:0008270">
    <property type="term" value="F:zinc ion binding"/>
    <property type="evidence" value="ECO:0007669"/>
    <property type="project" value="UniProtKB-KW"/>
</dbReference>
<evidence type="ECO:0000256" key="2">
    <source>
        <dbReference type="ARBA" id="ARBA00022771"/>
    </source>
</evidence>
<dbReference type="OrthoDB" id="9984778at2759"/>
<evidence type="ECO:0000259" key="5">
    <source>
        <dbReference type="PROSITE" id="PS50089"/>
    </source>
</evidence>
<accession>A0A8S1RGI2</accession>
<dbReference type="EMBL" id="CAJJDN010000163">
    <property type="protein sequence ID" value="CAD8125925.1"/>
    <property type="molecule type" value="Genomic_DNA"/>
</dbReference>
<dbReference type="SMART" id="SM00184">
    <property type="entry name" value="RING"/>
    <property type="match status" value="1"/>
</dbReference>
<sequence>MGNSSRHQNDQGNQTQQLGRQCDKVEDELSKYIAQNCSILPSSIKQNPEFKGQRLNCIRCQCLLFDDGLGRTNKCEECEIVYVIKDGVMSVLNQSQDVKCCSYSFPLQYLDSVVLRVNQSCINHISYAELMTQIILPFFGIRERVITCGACFNIDQFEFRVVGCGSQLQGIVGCSTKIQCYESYTDRILYKLKIYTQRKNFQDELFHYFHSHPKENQLIQDSYIKINNQEYFVLQCTEQSGRLHQYTKIECLQNVPRLGQVQIIILKQPIEFSRCNRNQAIQQMKKYLIEPYFGGLTRYLERGQILRIGDFIFEVCLDEEYGFVIPHQTQIHITDQVDQRMNLQQVQPIQNYNIISRSINNQNNSSRQDQIESLHRLLNTFIQLNENGTIEGNVGCEEHEIQQLPVRKINLEQIKQLDEDYMKCLICLCEYEEEDLVKTIPCLHYFHDDCIEKWLKRSRHCPICKNELEI</sequence>
<dbReference type="PROSITE" id="PS50089">
    <property type="entry name" value="ZF_RING_2"/>
    <property type="match status" value="1"/>
</dbReference>
<proteinExistence type="predicted"/>